<evidence type="ECO:0000313" key="14">
    <source>
        <dbReference type="EMBL" id="KAL1252119.1"/>
    </source>
</evidence>
<name>A0ABR3LK65_9TELE</name>
<accession>A0ABR3LK65</accession>
<gene>
    <name evidence="14" type="ORF">QQF64_019915</name>
</gene>
<keyword evidence="3 10" id="KW-0812">Transmembrane</keyword>
<dbReference type="CDD" id="cd15349">
    <property type="entry name" value="7tmA_S1PR4_Edg6"/>
    <property type="match status" value="1"/>
</dbReference>
<keyword evidence="15" id="KW-1185">Reference proteome</keyword>
<evidence type="ECO:0000256" key="10">
    <source>
        <dbReference type="RuleBase" id="RU000688"/>
    </source>
</evidence>
<keyword evidence="4 12" id="KW-1133">Transmembrane helix</keyword>
<evidence type="ECO:0000256" key="7">
    <source>
        <dbReference type="ARBA" id="ARBA00023170"/>
    </source>
</evidence>
<evidence type="ECO:0000256" key="9">
    <source>
        <dbReference type="ARBA" id="ARBA00023224"/>
    </source>
</evidence>
<proteinExistence type="inferred from homology"/>
<feature type="transmembrane region" description="Helical" evidence="12">
    <location>
        <begin position="264"/>
        <end position="286"/>
    </location>
</feature>
<dbReference type="InterPro" id="IPR004061">
    <property type="entry name" value="S1P_rcpt"/>
</dbReference>
<keyword evidence="7 10" id="KW-0675">Receptor</keyword>
<evidence type="ECO:0000313" key="15">
    <source>
        <dbReference type="Proteomes" id="UP001558613"/>
    </source>
</evidence>
<evidence type="ECO:0000256" key="12">
    <source>
        <dbReference type="SAM" id="Phobius"/>
    </source>
</evidence>
<evidence type="ECO:0000256" key="2">
    <source>
        <dbReference type="ARBA" id="ARBA00022475"/>
    </source>
</evidence>
<sequence>MHFLKSVETENYSFLHWGVSRRLPSLLLLTAYIYVLGDPALELSASEHGSIPVAPASLKRGCSERARIYPEKPESDCLESDCTEDRIDPREIQLHIPSSRTMEVQRFSSASYCPDIYNWTSSSSSLILEHYNFTGRLFHRKPLKKGMSAASVLFLGFSVLIILENLLVLLAVLFGVRLRHRWIFMCIANIALSDLLTGSAYVVNICMSGDRTFKLSPVLWLFREGLLFVALAASIFSLLLIAVERYATMMKPVHQKTATKTYRIYIMMVLCWLTALVIGFLPLMGWNCICDLRSCSTLLPLYSKSYILFALVIFFIILLTIGALYFAIYCHVRSSSETISVRSRKRSLRLLKAVISIVGVFMVCWGPLFILLLVDYFCYSRKCTTLFNPEWVIAMAVFNSAMNPLIYSFGSMELRKAIGKLLCCCCLRAGLCDPKTFLSKETSSTSGSRHSSLRNSFSKVRNLSTSPQPEPRNGKKTRLSSTTSCLSASSG</sequence>
<evidence type="ECO:0000259" key="13">
    <source>
        <dbReference type="PROSITE" id="PS50262"/>
    </source>
</evidence>
<keyword evidence="6 12" id="KW-0472">Membrane</keyword>
<feature type="region of interest" description="Disordered" evidence="11">
    <location>
        <begin position="439"/>
        <end position="491"/>
    </location>
</feature>
<keyword evidence="8" id="KW-0325">Glycoprotein</keyword>
<dbReference type="PROSITE" id="PS00237">
    <property type="entry name" value="G_PROTEIN_RECEP_F1_1"/>
    <property type="match status" value="1"/>
</dbReference>
<feature type="transmembrane region" description="Helical" evidence="12">
    <location>
        <begin position="306"/>
        <end position="329"/>
    </location>
</feature>
<keyword evidence="5 10" id="KW-0297">G-protein coupled receptor</keyword>
<feature type="transmembrane region" description="Helical" evidence="12">
    <location>
        <begin position="225"/>
        <end position="243"/>
    </location>
</feature>
<dbReference type="PROSITE" id="PS50262">
    <property type="entry name" value="G_PROTEIN_RECEP_F1_2"/>
    <property type="match status" value="1"/>
</dbReference>
<dbReference type="InterPro" id="IPR000276">
    <property type="entry name" value="GPCR_Rhodpsn"/>
</dbReference>
<evidence type="ECO:0000256" key="6">
    <source>
        <dbReference type="ARBA" id="ARBA00023136"/>
    </source>
</evidence>
<evidence type="ECO:0000256" key="11">
    <source>
        <dbReference type="SAM" id="MobiDB-lite"/>
    </source>
</evidence>
<evidence type="ECO:0000256" key="5">
    <source>
        <dbReference type="ARBA" id="ARBA00023040"/>
    </source>
</evidence>
<evidence type="ECO:0000256" key="8">
    <source>
        <dbReference type="ARBA" id="ARBA00023180"/>
    </source>
</evidence>
<feature type="transmembrane region" description="Helical" evidence="12">
    <location>
        <begin position="350"/>
        <end position="371"/>
    </location>
</feature>
<feature type="transmembrane region" description="Helical" evidence="12">
    <location>
        <begin position="182"/>
        <end position="205"/>
    </location>
</feature>
<dbReference type="Gene3D" id="1.20.1070.10">
    <property type="entry name" value="Rhodopsin 7-helix transmembrane proteins"/>
    <property type="match status" value="1"/>
</dbReference>
<dbReference type="PRINTS" id="PR00237">
    <property type="entry name" value="GPCRRHODOPSN"/>
</dbReference>
<dbReference type="PANTHER" id="PTHR22750">
    <property type="entry name" value="G-PROTEIN COUPLED RECEPTOR"/>
    <property type="match status" value="1"/>
</dbReference>
<evidence type="ECO:0000256" key="3">
    <source>
        <dbReference type="ARBA" id="ARBA00022692"/>
    </source>
</evidence>
<organism evidence="14 15">
    <name type="scientific">Cirrhinus molitorella</name>
    <name type="common">mud carp</name>
    <dbReference type="NCBI Taxonomy" id="172907"/>
    <lineage>
        <taxon>Eukaryota</taxon>
        <taxon>Metazoa</taxon>
        <taxon>Chordata</taxon>
        <taxon>Craniata</taxon>
        <taxon>Vertebrata</taxon>
        <taxon>Euteleostomi</taxon>
        <taxon>Actinopterygii</taxon>
        <taxon>Neopterygii</taxon>
        <taxon>Teleostei</taxon>
        <taxon>Ostariophysi</taxon>
        <taxon>Cypriniformes</taxon>
        <taxon>Cyprinidae</taxon>
        <taxon>Labeoninae</taxon>
        <taxon>Labeonini</taxon>
        <taxon>Cirrhinus</taxon>
    </lineage>
</organism>
<feature type="compositionally biased region" description="Low complexity" evidence="11">
    <location>
        <begin position="479"/>
        <end position="491"/>
    </location>
</feature>
<keyword evidence="2" id="KW-1003">Cell membrane</keyword>
<comment type="caution">
    <text evidence="14">The sequence shown here is derived from an EMBL/GenBank/DDBJ whole genome shotgun (WGS) entry which is preliminary data.</text>
</comment>
<protein>
    <recommendedName>
        <fullName evidence="13">G-protein coupled receptors family 1 profile domain-containing protein</fullName>
    </recommendedName>
</protein>
<dbReference type="InterPro" id="IPR017452">
    <property type="entry name" value="GPCR_Rhodpsn_7TM"/>
</dbReference>
<evidence type="ECO:0000256" key="4">
    <source>
        <dbReference type="ARBA" id="ARBA00022989"/>
    </source>
</evidence>
<dbReference type="SUPFAM" id="SSF81321">
    <property type="entry name" value="Family A G protein-coupled receptor-like"/>
    <property type="match status" value="1"/>
</dbReference>
<comment type="subcellular location">
    <subcellularLocation>
        <location evidence="1">Cell membrane</location>
        <topology evidence="1">Multi-pass membrane protein</topology>
    </subcellularLocation>
</comment>
<dbReference type="EMBL" id="JAYMGO010000022">
    <property type="protein sequence ID" value="KAL1252119.1"/>
    <property type="molecule type" value="Genomic_DNA"/>
</dbReference>
<feature type="transmembrane region" description="Helical" evidence="12">
    <location>
        <begin position="391"/>
        <end position="410"/>
    </location>
</feature>
<dbReference type="PRINTS" id="PR01523">
    <property type="entry name" value="S1PRECEPTOR"/>
</dbReference>
<feature type="transmembrane region" description="Helical" evidence="12">
    <location>
        <begin position="152"/>
        <end position="175"/>
    </location>
</feature>
<reference evidence="14 15" key="1">
    <citation type="submission" date="2023-09" db="EMBL/GenBank/DDBJ databases">
        <authorList>
            <person name="Wang M."/>
        </authorList>
    </citation>
    <scope>NUCLEOTIDE SEQUENCE [LARGE SCALE GENOMIC DNA]</scope>
    <source>
        <strain evidence="14">GT-2023</strain>
        <tissue evidence="14">Liver</tissue>
    </source>
</reference>
<feature type="compositionally biased region" description="Low complexity" evidence="11">
    <location>
        <begin position="439"/>
        <end position="459"/>
    </location>
</feature>
<keyword evidence="9 10" id="KW-0807">Transducer</keyword>
<feature type="domain" description="G-protein coupled receptors family 1 profile" evidence="13">
    <location>
        <begin position="164"/>
        <end position="407"/>
    </location>
</feature>
<evidence type="ECO:0000256" key="1">
    <source>
        <dbReference type="ARBA" id="ARBA00004651"/>
    </source>
</evidence>
<comment type="similarity">
    <text evidence="10">Belongs to the G-protein coupled receptor 1 family.</text>
</comment>
<dbReference type="Pfam" id="PF00001">
    <property type="entry name" value="7tm_1"/>
    <property type="match status" value="1"/>
</dbReference>
<dbReference type="Proteomes" id="UP001558613">
    <property type="component" value="Unassembled WGS sequence"/>
</dbReference>